<gene>
    <name evidence="1" type="ORF">RFI_13861</name>
</gene>
<sequence length="319" mass="36800">MLKAASNKSTIYEIDLIRFLDDLQHVEWVVNNLFRVALAKSSKKSKWLPKELAGLIASFYPQNWKWLQQNFTNKVNFPLLNDPSLVRIVGRSGRCIADHCITMTKRSIKQKYVCFELVLHKISNASNVGFVSYPIEDNYPIFAESANVKGIKHIKKKEIMDGSPKSRWWNSWLGFQPNDYCLGISDAMTSFWTWSSGKQKQEFRISKPTSWGSVVTFCVDLVQENCQIWINEESLGLVFTQSVSSSRYYLKALFFLLRAQYFFCLVSLSCKNVVVNHFLFTGRNSFFLVTDNVCCINFLKEFYHQFCNSGAISACFSMI</sequence>
<evidence type="ECO:0000313" key="1">
    <source>
        <dbReference type="EMBL" id="ETO23320.1"/>
    </source>
</evidence>
<evidence type="ECO:0000313" key="2">
    <source>
        <dbReference type="Proteomes" id="UP000023152"/>
    </source>
</evidence>
<comment type="caution">
    <text evidence="1">The sequence shown here is derived from an EMBL/GenBank/DDBJ whole genome shotgun (WGS) entry which is preliminary data.</text>
</comment>
<keyword evidence="2" id="KW-1185">Reference proteome</keyword>
<protein>
    <submittedName>
        <fullName evidence="1">Uncharacterized protein</fullName>
    </submittedName>
</protein>
<organism evidence="1 2">
    <name type="scientific">Reticulomyxa filosa</name>
    <dbReference type="NCBI Taxonomy" id="46433"/>
    <lineage>
        <taxon>Eukaryota</taxon>
        <taxon>Sar</taxon>
        <taxon>Rhizaria</taxon>
        <taxon>Retaria</taxon>
        <taxon>Foraminifera</taxon>
        <taxon>Monothalamids</taxon>
        <taxon>Reticulomyxidae</taxon>
        <taxon>Reticulomyxa</taxon>
    </lineage>
</organism>
<name>X6NAJ8_RETFI</name>
<accession>X6NAJ8</accession>
<dbReference type="EMBL" id="ASPP01010046">
    <property type="protein sequence ID" value="ETO23320.1"/>
    <property type="molecule type" value="Genomic_DNA"/>
</dbReference>
<dbReference type="Proteomes" id="UP000023152">
    <property type="component" value="Unassembled WGS sequence"/>
</dbReference>
<proteinExistence type="predicted"/>
<reference evidence="1 2" key="1">
    <citation type="journal article" date="2013" name="Curr. Biol.">
        <title>The Genome of the Foraminiferan Reticulomyxa filosa.</title>
        <authorList>
            <person name="Glockner G."/>
            <person name="Hulsmann N."/>
            <person name="Schleicher M."/>
            <person name="Noegel A.A."/>
            <person name="Eichinger L."/>
            <person name="Gallinger C."/>
            <person name="Pawlowski J."/>
            <person name="Sierra R."/>
            <person name="Euteneuer U."/>
            <person name="Pillet L."/>
            <person name="Moustafa A."/>
            <person name="Platzer M."/>
            <person name="Groth M."/>
            <person name="Szafranski K."/>
            <person name="Schliwa M."/>
        </authorList>
    </citation>
    <scope>NUCLEOTIDE SEQUENCE [LARGE SCALE GENOMIC DNA]</scope>
</reference>
<dbReference type="AlphaFoldDB" id="X6NAJ8"/>